<comment type="caution">
    <text evidence="3">The sequence shown here is derived from an EMBL/GenBank/DDBJ whole genome shotgun (WGS) entry which is preliminary data.</text>
</comment>
<dbReference type="SUPFAM" id="SSF159245">
    <property type="entry name" value="AttH-like"/>
    <property type="match status" value="1"/>
</dbReference>
<feature type="signal peptide" evidence="1">
    <location>
        <begin position="1"/>
        <end position="24"/>
    </location>
</feature>
<dbReference type="PANTHER" id="PTHR38591:SF1">
    <property type="entry name" value="BLL1000 PROTEIN"/>
    <property type="match status" value="1"/>
</dbReference>
<evidence type="ECO:0000313" key="3">
    <source>
        <dbReference type="EMBL" id="GGA79464.1"/>
    </source>
</evidence>
<feature type="chain" id="PRO_5035160785" evidence="1">
    <location>
        <begin position="25"/>
        <end position="370"/>
    </location>
</feature>
<dbReference type="PROSITE" id="PS51257">
    <property type="entry name" value="PROKAR_LIPOPROTEIN"/>
    <property type="match status" value="1"/>
</dbReference>
<accession>A0A8J2U5G8</accession>
<dbReference type="RefSeq" id="WP_087505847.1">
    <property type="nucleotide sequence ID" value="NZ_BMDX01000010.1"/>
</dbReference>
<evidence type="ECO:0000313" key="4">
    <source>
        <dbReference type="Proteomes" id="UP000619743"/>
    </source>
</evidence>
<dbReference type="Proteomes" id="UP000619743">
    <property type="component" value="Unassembled WGS sequence"/>
</dbReference>
<evidence type="ECO:0000256" key="1">
    <source>
        <dbReference type="SAM" id="SignalP"/>
    </source>
</evidence>
<name>A0A8J2U5G8_9GAMM</name>
<proteinExistence type="predicted"/>
<sequence length="370" mass="41759">MKIQLLITLIALIQLLIACQPVPSNGPAPESSDDNYQQLLAGQFGDYQQANANRPLRFPQDHGAHPDFRMEWWYVTANLADQQGNWYGVQWTLFRSGLDGPKSLGDKRQVYMAHAALSWPGGHHAMQKYARAGTGQAGVTNPPFNAWLDHWQLRSANHESWLPLAMTAADEAFSFDLTLDSDKPLVLQGEQGFSVKNTQGSGSYYYSHPYLQVSGQLNIDGESIAVTGQAWLDREWSSQFLLPSQQGWDWLALHLDDGDKIMVYQLRGQQLDSADTVKWLSWFDAKGNRRLLTRDFELRPLATAEVANRDVPQRWLVHYGDKLAIEAAAKQANQWMDLDYPYWEGPVDISGSHSGIGYMEMTGYPLQQID</sequence>
<dbReference type="PANTHER" id="PTHR38591">
    <property type="entry name" value="HYDROLASE"/>
    <property type="match status" value="1"/>
</dbReference>
<dbReference type="EMBL" id="BMDX01000010">
    <property type="protein sequence ID" value="GGA79464.1"/>
    <property type="molecule type" value="Genomic_DNA"/>
</dbReference>
<gene>
    <name evidence="3" type="ORF">GCM10011369_21770</name>
</gene>
<dbReference type="Pfam" id="PF17186">
    <property type="entry name" value="Lipocalin_9"/>
    <property type="match status" value="1"/>
</dbReference>
<protein>
    <submittedName>
        <fullName evidence="3">Iron ABC transporter permease</fullName>
    </submittedName>
</protein>
<dbReference type="InterPro" id="IPR010791">
    <property type="entry name" value="AttH_dom"/>
</dbReference>
<keyword evidence="4" id="KW-1185">Reference proteome</keyword>
<dbReference type="InterPro" id="IPR023374">
    <property type="entry name" value="AttH-like_dom_sf"/>
</dbReference>
<dbReference type="Pfam" id="PF07143">
    <property type="entry name" value="CrtC"/>
    <property type="match status" value="1"/>
</dbReference>
<keyword evidence="1" id="KW-0732">Signal</keyword>
<organism evidence="3 4">
    <name type="scientific">Neiella marina</name>
    <dbReference type="NCBI Taxonomy" id="508461"/>
    <lineage>
        <taxon>Bacteria</taxon>
        <taxon>Pseudomonadati</taxon>
        <taxon>Pseudomonadota</taxon>
        <taxon>Gammaproteobacteria</taxon>
        <taxon>Alteromonadales</taxon>
        <taxon>Echinimonadaceae</taxon>
        <taxon>Neiella</taxon>
    </lineage>
</organism>
<dbReference type="OrthoDB" id="9770826at2"/>
<feature type="domain" description="AttH" evidence="2">
    <location>
        <begin position="70"/>
        <end position="238"/>
    </location>
</feature>
<reference evidence="4" key="1">
    <citation type="journal article" date="2019" name="Int. J. Syst. Evol. Microbiol.">
        <title>The Global Catalogue of Microorganisms (GCM) 10K type strain sequencing project: providing services to taxonomists for standard genome sequencing and annotation.</title>
        <authorList>
            <consortium name="The Broad Institute Genomics Platform"/>
            <consortium name="The Broad Institute Genome Sequencing Center for Infectious Disease"/>
            <person name="Wu L."/>
            <person name="Ma J."/>
        </authorList>
    </citation>
    <scope>NUCLEOTIDE SEQUENCE [LARGE SCALE GENOMIC DNA]</scope>
    <source>
        <strain evidence="4">CGMCC 1.10130</strain>
    </source>
</reference>
<dbReference type="Gene3D" id="2.40.370.10">
    <property type="entry name" value="AttH-like domain"/>
    <property type="match status" value="2"/>
</dbReference>
<evidence type="ECO:0000259" key="2">
    <source>
        <dbReference type="Pfam" id="PF07143"/>
    </source>
</evidence>
<dbReference type="AlphaFoldDB" id="A0A8J2U5G8"/>